<dbReference type="EMBL" id="PDJQ01000001">
    <property type="protein sequence ID" value="PFG74130.1"/>
    <property type="molecule type" value="Genomic_DNA"/>
</dbReference>
<evidence type="ECO:0000313" key="3">
    <source>
        <dbReference type="Proteomes" id="UP000223071"/>
    </source>
</evidence>
<dbReference type="InterPro" id="IPR003141">
    <property type="entry name" value="Pol/His_phosphatase_N"/>
</dbReference>
<dbReference type="InterPro" id="IPR004013">
    <property type="entry name" value="PHP_dom"/>
</dbReference>
<dbReference type="SUPFAM" id="SSF89550">
    <property type="entry name" value="PHP domain-like"/>
    <property type="match status" value="1"/>
</dbReference>
<dbReference type="GO" id="GO:0035312">
    <property type="term" value="F:5'-3' DNA exonuclease activity"/>
    <property type="evidence" value="ECO:0007669"/>
    <property type="project" value="TreeGrafter"/>
</dbReference>
<dbReference type="Proteomes" id="UP000223071">
    <property type="component" value="Unassembled WGS sequence"/>
</dbReference>
<name>A0A2A9HGB0_TEPT2</name>
<dbReference type="RefSeq" id="WP_098503540.1">
    <property type="nucleotide sequence ID" value="NZ_PDJQ01000001.1"/>
</dbReference>
<dbReference type="PANTHER" id="PTHR42924:SF3">
    <property type="entry name" value="POLYMERASE_HISTIDINOL PHOSPHATASE N-TERMINAL DOMAIN-CONTAINING PROTEIN"/>
    <property type="match status" value="1"/>
</dbReference>
<dbReference type="GO" id="GO:0004534">
    <property type="term" value="F:5'-3' RNA exonuclease activity"/>
    <property type="evidence" value="ECO:0007669"/>
    <property type="project" value="TreeGrafter"/>
</dbReference>
<dbReference type="AlphaFoldDB" id="A0A2A9HGB0"/>
<keyword evidence="3" id="KW-1185">Reference proteome</keyword>
<dbReference type="CDD" id="cd07432">
    <property type="entry name" value="PHP_HisPPase"/>
    <property type="match status" value="1"/>
</dbReference>
<dbReference type="NCBIfam" id="NF038032">
    <property type="entry name" value="CehA_McbA_metalo"/>
    <property type="match status" value="1"/>
</dbReference>
<dbReference type="SMART" id="SM00481">
    <property type="entry name" value="POLIIIAc"/>
    <property type="match status" value="1"/>
</dbReference>
<comment type="caution">
    <text evidence="2">The sequence shown here is derived from an EMBL/GenBank/DDBJ whole genome shotgun (WGS) entry which is preliminary data.</text>
</comment>
<reference evidence="2 3" key="1">
    <citation type="submission" date="2017-09" db="EMBL/GenBank/DDBJ databases">
        <title>Sequencing the genomes of two abundant thermophiles in Great Basin hot springs: Thermocrinis jamiesonii and novel Chloroflexi Thermoflexus hugenholtzii.</title>
        <authorList>
            <person name="Hedlund B."/>
        </authorList>
    </citation>
    <scope>NUCLEOTIDE SEQUENCE [LARGE SCALE GENOMIC DNA]</scope>
    <source>
        <strain evidence="2 3">G233</strain>
    </source>
</reference>
<dbReference type="Pfam" id="PF13263">
    <property type="entry name" value="PHP_C"/>
    <property type="match status" value="1"/>
</dbReference>
<feature type="domain" description="Polymerase/histidinol phosphatase N-terminal" evidence="1">
    <location>
        <begin position="3"/>
        <end position="70"/>
    </location>
</feature>
<organism evidence="2 3">
    <name type="scientific">Tepidiforma thermophila (strain KCTC 52669 / CGMCC 1.13589 / G233)</name>
    <dbReference type="NCBI Taxonomy" id="2761530"/>
    <lineage>
        <taxon>Bacteria</taxon>
        <taxon>Bacillati</taxon>
        <taxon>Chloroflexota</taxon>
        <taxon>Tepidiformia</taxon>
        <taxon>Tepidiformales</taxon>
        <taxon>Tepidiformaceae</taxon>
        <taxon>Tepidiforma</taxon>
    </lineage>
</organism>
<proteinExistence type="predicted"/>
<dbReference type="Gene3D" id="3.20.20.140">
    <property type="entry name" value="Metal-dependent hydrolases"/>
    <property type="match status" value="1"/>
</dbReference>
<dbReference type="PANTHER" id="PTHR42924">
    <property type="entry name" value="EXONUCLEASE"/>
    <property type="match status" value="1"/>
</dbReference>
<evidence type="ECO:0000313" key="2">
    <source>
        <dbReference type="EMBL" id="PFG74130.1"/>
    </source>
</evidence>
<gene>
    <name evidence="2" type="ORF">A9A59_1338</name>
</gene>
<accession>A0A2A9HGB0</accession>
<dbReference type="InterPro" id="IPR052018">
    <property type="entry name" value="PHP_domain"/>
</dbReference>
<sequence length="228" mass="26177">MLIDIHSHTWPRSHDSVLNPDDLIVRAKAAGLDAIVFTEHDTVWDYKAIEELRAKHNFLVLAGVEISTDDGHILAFGIDKYVFGMHRSRELAAYVEKVNGALIAAHPYRRQMPWFSRNDDEYRAALEKAARNPAYQYVQGLEEMNGRGSDKENEFSQRLCEMMHLPGTGGTDSHAISDIGKCATYFEREIRDERELIEELRAGRFYAVDLRTGKPIAVRDARRERMRE</sequence>
<protein>
    <recommendedName>
        <fullName evidence="1">Polymerase/histidinol phosphatase N-terminal domain-containing protein</fullName>
    </recommendedName>
</protein>
<evidence type="ECO:0000259" key="1">
    <source>
        <dbReference type="SMART" id="SM00481"/>
    </source>
</evidence>
<dbReference type="Pfam" id="PF02811">
    <property type="entry name" value="PHP"/>
    <property type="match status" value="1"/>
</dbReference>
<dbReference type="InterPro" id="IPR016195">
    <property type="entry name" value="Pol/histidinol_Pase-like"/>
</dbReference>